<sequence length="59" mass="7007">MPFQKNHEYRWEPENEIPLDKSPICLKGRIGQKQALNDVPGWQDKVRDYIDELINKKPS</sequence>
<protein>
    <submittedName>
        <fullName evidence="1">Uncharacterized protein</fullName>
    </submittedName>
</protein>
<name>A0A3S1CA06_ANAVA</name>
<dbReference type="OrthoDB" id="515847at2"/>
<evidence type="ECO:0000313" key="1">
    <source>
        <dbReference type="EMBL" id="RUS97878.1"/>
    </source>
</evidence>
<comment type="caution">
    <text evidence="1">The sequence shown here is derived from an EMBL/GenBank/DDBJ whole genome shotgun (WGS) entry which is preliminary data.</text>
</comment>
<organism evidence="1 2">
    <name type="scientific">Trichormus variabilis SAG 1403-4b</name>
    <dbReference type="NCBI Taxonomy" id="447716"/>
    <lineage>
        <taxon>Bacteria</taxon>
        <taxon>Bacillati</taxon>
        <taxon>Cyanobacteriota</taxon>
        <taxon>Cyanophyceae</taxon>
        <taxon>Nostocales</taxon>
        <taxon>Nostocaceae</taxon>
        <taxon>Trichormus</taxon>
    </lineage>
</organism>
<accession>A0A3S1CA06</accession>
<dbReference type="AlphaFoldDB" id="A0A3S1CA06"/>
<dbReference type="Proteomes" id="UP000276103">
    <property type="component" value="Unassembled WGS sequence"/>
</dbReference>
<reference evidence="1 2" key="1">
    <citation type="journal article" date="2019" name="Genome Biol. Evol.">
        <title>Day and night: Metabolic profiles and evolutionary relationships of six axenic non-marine cyanobacteria.</title>
        <authorList>
            <person name="Will S.E."/>
            <person name="Henke P."/>
            <person name="Boedeker C."/>
            <person name="Huang S."/>
            <person name="Brinkmann H."/>
            <person name="Rohde M."/>
            <person name="Jarek M."/>
            <person name="Friedl T."/>
            <person name="Seufert S."/>
            <person name="Schumacher M."/>
            <person name="Overmann J."/>
            <person name="Neumann-Schaal M."/>
            <person name="Petersen J."/>
        </authorList>
    </citation>
    <scope>NUCLEOTIDE SEQUENCE [LARGE SCALE GENOMIC DNA]</scope>
    <source>
        <strain evidence="1 2">SAG 1403-4b</strain>
    </source>
</reference>
<evidence type="ECO:0000313" key="2">
    <source>
        <dbReference type="Proteomes" id="UP000276103"/>
    </source>
</evidence>
<dbReference type="EMBL" id="RSCM01000004">
    <property type="protein sequence ID" value="RUS97878.1"/>
    <property type="molecule type" value="Genomic_DNA"/>
</dbReference>
<keyword evidence="2" id="KW-1185">Reference proteome</keyword>
<dbReference type="RefSeq" id="WP_127053573.1">
    <property type="nucleotide sequence ID" value="NZ_RSCM01000004.1"/>
</dbReference>
<gene>
    <name evidence="1" type="ORF">DSM107003_17530</name>
</gene>
<proteinExistence type="predicted"/>